<evidence type="ECO:0000313" key="1">
    <source>
        <dbReference type="EMBL" id="TGJ76232.1"/>
    </source>
</evidence>
<dbReference type="EMBL" id="SRMQ01000007">
    <property type="protein sequence ID" value="TGJ76232.1"/>
    <property type="molecule type" value="Genomic_DNA"/>
</dbReference>
<dbReference type="AlphaFoldDB" id="A0A4Z0YH33"/>
<organism evidence="1 2">
    <name type="scientific">Caproiciproducens galactitolivorans</name>
    <dbReference type="NCBI Taxonomy" id="642589"/>
    <lineage>
        <taxon>Bacteria</taxon>
        <taxon>Bacillati</taxon>
        <taxon>Bacillota</taxon>
        <taxon>Clostridia</taxon>
        <taxon>Eubacteriales</taxon>
        <taxon>Acutalibacteraceae</taxon>
        <taxon>Caproiciproducens</taxon>
    </lineage>
</organism>
<proteinExistence type="predicted"/>
<dbReference type="RefSeq" id="WP_207669568.1">
    <property type="nucleotide sequence ID" value="NZ_JAJUFJ010000003.1"/>
</dbReference>
<evidence type="ECO:0000313" key="2">
    <source>
        <dbReference type="Proteomes" id="UP000297714"/>
    </source>
</evidence>
<dbReference type="Pfam" id="PF13376">
    <property type="entry name" value="OmdA"/>
    <property type="match status" value="1"/>
</dbReference>
<reference evidence="1 2" key="1">
    <citation type="submission" date="2019-04" db="EMBL/GenBank/DDBJ databases">
        <authorList>
            <person name="Poehlein A."/>
            <person name="Bengelsdorf F.R."/>
            <person name="Duerre P."/>
            <person name="Daniel R."/>
        </authorList>
    </citation>
    <scope>NUCLEOTIDE SEQUENCE [LARGE SCALE GENOMIC DNA]</scope>
    <source>
        <strain evidence="1 2">BS-1</strain>
    </source>
</reference>
<gene>
    <name evidence="1" type="ORF">CAGA_16950</name>
</gene>
<protein>
    <submittedName>
        <fullName evidence="1">Uncharacterized protein</fullName>
    </submittedName>
</protein>
<dbReference type="Proteomes" id="UP000297714">
    <property type="component" value="Unassembled WGS sequence"/>
</dbReference>
<sequence length="56" mass="6448">MDLPLGFGMALAQNEKAMEYFAALPKAKQQEILEHTHEVRSNREMHDFVANLANKY</sequence>
<comment type="caution">
    <text evidence="1">The sequence shown here is derived from an EMBL/GenBank/DDBJ whole genome shotgun (WGS) entry which is preliminary data.</text>
</comment>
<keyword evidence="2" id="KW-1185">Reference proteome</keyword>
<name>A0A4Z0YH33_9FIRM</name>
<accession>A0A4Z0YH33</accession>